<feature type="transmembrane region" description="Helical" evidence="1">
    <location>
        <begin position="135"/>
        <end position="155"/>
    </location>
</feature>
<evidence type="ECO:0000313" key="3">
    <source>
        <dbReference type="Proteomes" id="UP001201217"/>
    </source>
</evidence>
<accession>A0ABS9E2W6</accession>
<evidence type="ECO:0000256" key="1">
    <source>
        <dbReference type="SAM" id="Phobius"/>
    </source>
</evidence>
<reference evidence="2 3" key="1">
    <citation type="submission" date="2022-01" db="EMBL/GenBank/DDBJ databases">
        <title>Maritalea mediterranea sp. nov., isolated from marine plastic residues from the Malva-rosa beach (Valencia, Spain).</title>
        <authorList>
            <person name="Vidal-Verdu A."/>
            <person name="Molina-Menor E."/>
            <person name="Pascual J."/>
            <person name="Pereto J."/>
            <person name="Porcar M."/>
        </authorList>
    </citation>
    <scope>NUCLEOTIDE SEQUENCE [LARGE SCALE GENOMIC DNA]</scope>
    <source>
        <strain evidence="2 3">P4.10X</strain>
    </source>
</reference>
<keyword evidence="1" id="KW-0472">Membrane</keyword>
<evidence type="ECO:0000313" key="2">
    <source>
        <dbReference type="EMBL" id="MCF4097196.1"/>
    </source>
</evidence>
<name>A0ABS9E2W6_9HYPH</name>
<dbReference type="RefSeq" id="WP_236112768.1">
    <property type="nucleotide sequence ID" value="NZ_JAKGTI010000001.1"/>
</dbReference>
<keyword evidence="1" id="KW-1133">Transmembrane helix</keyword>
<dbReference type="EMBL" id="JAKGTI010000001">
    <property type="protein sequence ID" value="MCF4097196.1"/>
    <property type="molecule type" value="Genomic_DNA"/>
</dbReference>
<keyword evidence="1" id="KW-0812">Transmembrane</keyword>
<gene>
    <name evidence="2" type="ORF">L1I42_01685</name>
</gene>
<keyword evidence="3" id="KW-1185">Reference proteome</keyword>
<sequence length="170" mass="19070">MRGLIFIMFFALGGFVGAQFPGFTSQYEQRLDGAIEELRTIIERFDRDAAEQDLTRAEALDKYAGTNDEFLIRQGTSMQQIFARYEKLTNHQAALQNANIAEQAIGFVQYFDPELAQATWAQYDPNVPLNAEGGLFAALGGVIAWLTAAGSWAIARLPLRYRRRIRISGE</sequence>
<protein>
    <submittedName>
        <fullName evidence="2">DUF2937 family protein</fullName>
    </submittedName>
</protein>
<dbReference type="Proteomes" id="UP001201217">
    <property type="component" value="Unassembled WGS sequence"/>
</dbReference>
<comment type="caution">
    <text evidence="2">The sequence shown here is derived from an EMBL/GenBank/DDBJ whole genome shotgun (WGS) entry which is preliminary data.</text>
</comment>
<dbReference type="InterPro" id="IPR022584">
    <property type="entry name" value="DUF2937"/>
</dbReference>
<dbReference type="Pfam" id="PF11157">
    <property type="entry name" value="DUF2937"/>
    <property type="match status" value="1"/>
</dbReference>
<organism evidence="2 3">
    <name type="scientific">Maritalea mediterranea</name>
    <dbReference type="NCBI Taxonomy" id="2909667"/>
    <lineage>
        <taxon>Bacteria</taxon>
        <taxon>Pseudomonadati</taxon>
        <taxon>Pseudomonadota</taxon>
        <taxon>Alphaproteobacteria</taxon>
        <taxon>Hyphomicrobiales</taxon>
        <taxon>Devosiaceae</taxon>
        <taxon>Maritalea</taxon>
    </lineage>
</organism>
<proteinExistence type="predicted"/>